<accession>A0A7S8IGD7</accession>
<keyword evidence="1 4" id="KW-0489">Methyltransferase</keyword>
<dbReference type="AlphaFoldDB" id="A0A7S8IGD7"/>
<dbReference type="PANTHER" id="PTHR11061:SF30">
    <property type="entry name" value="TRNA (URACIL(54)-C(5))-METHYLTRANSFERASE"/>
    <property type="match status" value="1"/>
</dbReference>
<dbReference type="PROSITE" id="PS50926">
    <property type="entry name" value="TRAM"/>
    <property type="match status" value="1"/>
</dbReference>
<dbReference type="Pfam" id="PF05958">
    <property type="entry name" value="tRNA_U5-meth_tr"/>
    <property type="match status" value="1"/>
</dbReference>
<dbReference type="InterPro" id="IPR010280">
    <property type="entry name" value="U5_MeTrfase_fam"/>
</dbReference>
<dbReference type="SUPFAM" id="SSF50249">
    <property type="entry name" value="Nucleic acid-binding proteins"/>
    <property type="match status" value="1"/>
</dbReference>
<dbReference type="InterPro" id="IPR012340">
    <property type="entry name" value="NA-bd_OB-fold"/>
</dbReference>
<dbReference type="PANTHER" id="PTHR11061">
    <property type="entry name" value="RNA M5U METHYLTRANSFERASE"/>
    <property type="match status" value="1"/>
</dbReference>
<dbReference type="GO" id="GO:0070475">
    <property type="term" value="P:rRNA base methylation"/>
    <property type="evidence" value="ECO:0007669"/>
    <property type="project" value="TreeGrafter"/>
</dbReference>
<evidence type="ECO:0000256" key="4">
    <source>
        <dbReference type="PROSITE-ProRule" id="PRU01024"/>
    </source>
</evidence>
<dbReference type="Gene3D" id="2.40.50.140">
    <property type="entry name" value="Nucleic acid-binding proteins"/>
    <property type="match status" value="1"/>
</dbReference>
<keyword evidence="7" id="KW-1185">Reference proteome</keyword>
<dbReference type="CDD" id="cd02440">
    <property type="entry name" value="AdoMet_MTases"/>
    <property type="match status" value="1"/>
</dbReference>
<protein>
    <submittedName>
        <fullName evidence="6">Class I SAM-dependent RNA methyltransferase</fullName>
    </submittedName>
</protein>
<evidence type="ECO:0000313" key="6">
    <source>
        <dbReference type="EMBL" id="QPC84494.1"/>
    </source>
</evidence>
<dbReference type="KEGG" id="pmet:G4Y79_08995"/>
<gene>
    <name evidence="6" type="ORF">G4Y79_08995</name>
</gene>
<dbReference type="Gene3D" id="2.40.50.1070">
    <property type="match status" value="1"/>
</dbReference>
<feature type="binding site" evidence="4">
    <location>
        <position position="336"/>
    </location>
    <ligand>
        <name>S-adenosyl-L-methionine</name>
        <dbReference type="ChEBI" id="CHEBI:59789"/>
    </ligand>
</feature>
<organism evidence="6 7">
    <name type="scientific">Phototrophicus methaneseepsis</name>
    <dbReference type="NCBI Taxonomy" id="2710758"/>
    <lineage>
        <taxon>Bacteria</taxon>
        <taxon>Bacillati</taxon>
        <taxon>Chloroflexota</taxon>
        <taxon>Candidatus Thermofontia</taxon>
        <taxon>Phototrophicales</taxon>
        <taxon>Phototrophicaceae</taxon>
        <taxon>Phototrophicus</taxon>
    </lineage>
</organism>
<dbReference type="InterPro" id="IPR029063">
    <property type="entry name" value="SAM-dependent_MTases_sf"/>
</dbReference>
<dbReference type="Proteomes" id="UP000594468">
    <property type="component" value="Chromosome"/>
</dbReference>
<feature type="domain" description="TRAM" evidence="5">
    <location>
        <begin position="1"/>
        <end position="45"/>
    </location>
</feature>
<proteinExistence type="inferred from homology"/>
<dbReference type="Gene3D" id="3.40.50.150">
    <property type="entry name" value="Vaccinia Virus protein VP39"/>
    <property type="match status" value="1"/>
</dbReference>
<evidence type="ECO:0000256" key="1">
    <source>
        <dbReference type="ARBA" id="ARBA00022603"/>
    </source>
</evidence>
<evidence type="ECO:0000256" key="2">
    <source>
        <dbReference type="ARBA" id="ARBA00022679"/>
    </source>
</evidence>
<keyword evidence="2 4" id="KW-0808">Transferase</keyword>
<comment type="caution">
    <text evidence="4">Lacks conserved residue(s) required for the propagation of feature annotation.</text>
</comment>
<sequence length="406" mass="44957">MANGGYGLGRHENRTVLMPYVIPGEVVQARIANSERNVDFADGVQLLDASSDRVYPECPHFGPGRCWGCQWQHISYEAQLLLKFDVIADQLQRQGKFDDATLERALQPVMPAPRQWRYNHQIMYTRLKDGDFGLPRIDGRTYEPIVECHVLHPDLQALYESLDIDFPEMKTLTLLLGSDDQPMLILGMSEETAPELMADFPASVNIVLPDNEPVNLVGDSYTRYEVKGRWLRATAGVFFRSNVPQIPTLVDVLLDLLHLKPDDAVLDLYAGVGTFGALVAPLVEWVTVVESYPPAASDADENLADDENVDIIEGSVEEVLAAMVEDEATYTVAIVDPSSYGLSKDAMASLIELAPDRIAYVSSNPATLGRDGAKLVSAGYRLQQVQPIDFAPQTYYTDMVALFTKS</sequence>
<dbReference type="RefSeq" id="WP_195172557.1">
    <property type="nucleotide sequence ID" value="NZ_CP062983.1"/>
</dbReference>
<dbReference type="SUPFAM" id="SSF53335">
    <property type="entry name" value="S-adenosyl-L-methionine-dependent methyltransferases"/>
    <property type="match status" value="1"/>
</dbReference>
<dbReference type="InterPro" id="IPR002792">
    <property type="entry name" value="TRAM_dom"/>
</dbReference>
<comment type="similarity">
    <text evidence="4">Belongs to the class I-like SAM-binding methyltransferase superfamily. RNA M5U methyltransferase family.</text>
</comment>
<evidence type="ECO:0000256" key="3">
    <source>
        <dbReference type="ARBA" id="ARBA00022691"/>
    </source>
</evidence>
<dbReference type="EMBL" id="CP062983">
    <property type="protein sequence ID" value="QPC84494.1"/>
    <property type="molecule type" value="Genomic_DNA"/>
</dbReference>
<feature type="binding site" evidence="4">
    <location>
        <position position="290"/>
    </location>
    <ligand>
        <name>S-adenosyl-L-methionine</name>
        <dbReference type="ChEBI" id="CHEBI:59789"/>
    </ligand>
</feature>
<dbReference type="PROSITE" id="PS51687">
    <property type="entry name" value="SAM_MT_RNA_M5U"/>
    <property type="match status" value="1"/>
</dbReference>
<evidence type="ECO:0000313" key="7">
    <source>
        <dbReference type="Proteomes" id="UP000594468"/>
    </source>
</evidence>
<feature type="binding site" evidence="4">
    <location>
        <position position="269"/>
    </location>
    <ligand>
        <name>S-adenosyl-L-methionine</name>
        <dbReference type="ChEBI" id="CHEBI:59789"/>
    </ligand>
</feature>
<reference evidence="6 7" key="1">
    <citation type="submission" date="2020-02" db="EMBL/GenBank/DDBJ databases">
        <authorList>
            <person name="Zheng R.K."/>
            <person name="Sun C.M."/>
        </authorList>
    </citation>
    <scope>NUCLEOTIDE SEQUENCE [LARGE SCALE GENOMIC DNA]</scope>
    <source>
        <strain evidence="7">rifampicinis</strain>
    </source>
</reference>
<dbReference type="GO" id="GO:0070041">
    <property type="term" value="F:rRNA (uridine-C5-)-methyltransferase activity"/>
    <property type="evidence" value="ECO:0007669"/>
    <property type="project" value="TreeGrafter"/>
</dbReference>
<evidence type="ECO:0000259" key="5">
    <source>
        <dbReference type="PROSITE" id="PS50926"/>
    </source>
</evidence>
<keyword evidence="3 4" id="KW-0949">S-adenosyl-L-methionine</keyword>
<name>A0A7S8IGD7_9CHLR</name>